<evidence type="ECO:0000313" key="2">
    <source>
        <dbReference type="Proteomes" id="UP000334990"/>
    </source>
</evidence>
<accession>A0A5M3VNY4</accession>
<evidence type="ECO:0000313" key="1">
    <source>
        <dbReference type="EMBL" id="GER98173.1"/>
    </source>
</evidence>
<reference evidence="1 2" key="1">
    <citation type="submission" date="2019-10" db="EMBL/GenBank/DDBJ databases">
        <title>Whole genome shotgun sequence of Acrocarpospora corrugata NBRC 13972.</title>
        <authorList>
            <person name="Ichikawa N."/>
            <person name="Kimura A."/>
            <person name="Kitahashi Y."/>
            <person name="Komaki H."/>
            <person name="Oguchi A."/>
        </authorList>
    </citation>
    <scope>NUCLEOTIDE SEQUENCE [LARGE SCALE GENOMIC DNA]</scope>
    <source>
        <strain evidence="1 2">NBRC 13972</strain>
    </source>
</reference>
<dbReference type="SUPFAM" id="SSF53850">
    <property type="entry name" value="Periplasmic binding protein-like II"/>
    <property type="match status" value="1"/>
</dbReference>
<proteinExistence type="predicted"/>
<dbReference type="Pfam" id="PF13531">
    <property type="entry name" value="SBP_bac_11"/>
    <property type="match status" value="1"/>
</dbReference>
<sequence length="274" mass="29733">MLNRRRRAGTAARAASSELRDLEPLLDDLRVATGVQLTLDYSGTIDASETIVRGDPAYDLAWLSSNRYLDVRLHEQRPVQATPLSVSIMTSPLVVGVTPDIADRLTADGPDVTWADIADQAAAGRLRFAMGDPRHSGSGQAALVGVATAAAGTGRALRLEDVRCDRLIGFRTGHKAVTDNADEAARQFLAAQGGINGLITNESVLLSPNAARGSRDPLRIIYPADGIVLSDYPLLLLKPEHRPSYDKVVEWLRGERAQRWIMDRTARRPINPAI</sequence>
<gene>
    <name evidence="1" type="ORF">Acor_02350</name>
</gene>
<dbReference type="RefSeq" id="WP_281353126.1">
    <property type="nucleotide sequence ID" value="NZ_BAAABN010000006.1"/>
</dbReference>
<protein>
    <submittedName>
        <fullName evidence="1">Uncharacterized protein</fullName>
    </submittedName>
</protein>
<name>A0A5M3VNY4_9ACTN</name>
<dbReference type="EMBL" id="BLAD01000035">
    <property type="protein sequence ID" value="GER98173.1"/>
    <property type="molecule type" value="Genomic_DNA"/>
</dbReference>
<dbReference type="Proteomes" id="UP000334990">
    <property type="component" value="Unassembled WGS sequence"/>
</dbReference>
<organism evidence="1 2">
    <name type="scientific">Acrocarpospora corrugata</name>
    <dbReference type="NCBI Taxonomy" id="35763"/>
    <lineage>
        <taxon>Bacteria</taxon>
        <taxon>Bacillati</taxon>
        <taxon>Actinomycetota</taxon>
        <taxon>Actinomycetes</taxon>
        <taxon>Streptosporangiales</taxon>
        <taxon>Streptosporangiaceae</taxon>
        <taxon>Acrocarpospora</taxon>
    </lineage>
</organism>
<comment type="caution">
    <text evidence="1">The sequence shown here is derived from an EMBL/GenBank/DDBJ whole genome shotgun (WGS) entry which is preliminary data.</text>
</comment>
<keyword evidence="2" id="KW-1185">Reference proteome</keyword>
<dbReference type="Gene3D" id="3.40.190.10">
    <property type="entry name" value="Periplasmic binding protein-like II"/>
    <property type="match status" value="1"/>
</dbReference>
<dbReference type="AlphaFoldDB" id="A0A5M3VNY4"/>